<accession>A0A1H2LCB4</accession>
<gene>
    <name evidence="1" type="ORF">SAMN04488563_5813</name>
</gene>
<dbReference type="Proteomes" id="UP000182977">
    <property type="component" value="Chromosome I"/>
</dbReference>
<dbReference type="Gene3D" id="3.40.50.450">
    <property type="match status" value="1"/>
</dbReference>
<keyword evidence="2" id="KW-1185">Reference proteome</keyword>
<evidence type="ECO:0000313" key="1">
    <source>
        <dbReference type="EMBL" id="SDU78569.1"/>
    </source>
</evidence>
<protein>
    <submittedName>
        <fullName evidence="1">Uncharacterized protein</fullName>
    </submittedName>
</protein>
<dbReference type="AlphaFoldDB" id="A0A1H2LCB4"/>
<dbReference type="EMBL" id="LT629791">
    <property type="protein sequence ID" value="SDU78569.1"/>
    <property type="molecule type" value="Genomic_DNA"/>
</dbReference>
<proteinExistence type="predicted"/>
<dbReference type="SUPFAM" id="SSF102405">
    <property type="entry name" value="MCP/YpsA-like"/>
    <property type="match status" value="1"/>
</dbReference>
<evidence type="ECO:0000313" key="2">
    <source>
        <dbReference type="Proteomes" id="UP000182977"/>
    </source>
</evidence>
<name>A0A1H2LCB4_9ACTN</name>
<reference evidence="2" key="1">
    <citation type="submission" date="2016-10" db="EMBL/GenBank/DDBJ databases">
        <authorList>
            <person name="Varghese N."/>
            <person name="Submissions S."/>
        </authorList>
    </citation>
    <scope>NUCLEOTIDE SEQUENCE [LARGE SCALE GENOMIC DNA]</scope>
    <source>
        <strain evidence="2">DSM 45079</strain>
    </source>
</reference>
<sequence length="158" mass="17277">MRVAVCGHRRLDGPTADGVDQALREHLATVDRLVGISCLTDGAEQIFANAVLEAGGQLLVVVPADGHRENLPPSARQDYDALVRRAFDVVSLRFGEPTAEAYRAAARHMLERADQLVAVWDRRSADTAGGPVDVIREAIRRRIPVKVIWPSRPAVPSR</sequence>
<organism evidence="1 2">
    <name type="scientific">Jiangella alkaliphila</name>
    <dbReference type="NCBI Taxonomy" id="419479"/>
    <lineage>
        <taxon>Bacteria</taxon>
        <taxon>Bacillati</taxon>
        <taxon>Actinomycetota</taxon>
        <taxon>Actinomycetes</taxon>
        <taxon>Jiangellales</taxon>
        <taxon>Jiangellaceae</taxon>
        <taxon>Jiangella</taxon>
    </lineage>
</organism>
<dbReference type="STRING" id="419479.SAMN04488563_5813"/>